<feature type="compositionally biased region" description="Acidic residues" evidence="4">
    <location>
        <begin position="13"/>
        <end position="52"/>
    </location>
</feature>
<feature type="region of interest" description="Disordered" evidence="4">
    <location>
        <begin position="127"/>
        <end position="249"/>
    </location>
</feature>
<dbReference type="InterPro" id="IPR026097">
    <property type="entry name" value="S100PBP"/>
</dbReference>
<organism evidence="5">
    <name type="scientific">Desmodus rotundus</name>
    <name type="common">Vampire bat</name>
    <dbReference type="NCBI Taxonomy" id="9430"/>
    <lineage>
        <taxon>Eukaryota</taxon>
        <taxon>Metazoa</taxon>
        <taxon>Chordata</taxon>
        <taxon>Craniata</taxon>
        <taxon>Vertebrata</taxon>
        <taxon>Euteleostomi</taxon>
        <taxon>Mammalia</taxon>
        <taxon>Eutheria</taxon>
        <taxon>Laurasiatheria</taxon>
        <taxon>Chiroptera</taxon>
        <taxon>Yangochiroptera</taxon>
        <taxon>Phyllostomidae</taxon>
        <taxon>Desmodontinae</taxon>
        <taxon>Desmodus</taxon>
    </lineage>
</organism>
<dbReference type="RefSeq" id="XP_053776795.1">
    <property type="nucleotide sequence ID" value="XM_053920820.2"/>
</dbReference>
<accession>K9IIY3</accession>
<sequence length="364" mass="40484">MMCSLVPSRASLDEDALDDALLDPSEGEEDDGLFSVTEEEEEELLKSDEEEEKLLQPDKDEENLLDSCGPVAEPPGLCKLPQLNTSVGQEPTLTKPLNRPFALEKNHVKLTVVAPFDPTVCDAVLEKDKTDTSTGVEQPSSLGEHVRGDGVSPNKSRLCTYSEGIIPNDPAWDGPPLPSPSRNNFKQTVSDKSTPDGKKPTPVCSQTSDHSESPRTGSSWRNGSHKSSSETRLPVVSSSSNKDVLDKDSGKLKVPERIGKVIPVLQTKARNNVLTFSQSDLERKKQTYVRSVFAHIKDSVDSNQGALVELRSLMDQVHHMHNHSHPSDLTIRNYARFRQKPLERYSLTEWVDRNKRSHQRFQSL</sequence>
<evidence type="ECO:0000256" key="2">
    <source>
        <dbReference type="ARBA" id="ARBA00020595"/>
    </source>
</evidence>
<dbReference type="Pfam" id="PF15427">
    <property type="entry name" value="S100PBPR"/>
    <property type="match status" value="2"/>
</dbReference>
<proteinExistence type="evidence at transcript level"/>
<dbReference type="GO" id="GO:0048306">
    <property type="term" value="F:calcium-dependent protein binding"/>
    <property type="evidence" value="ECO:0007669"/>
    <property type="project" value="InterPro"/>
</dbReference>
<dbReference type="GeneID" id="112299329"/>
<dbReference type="CTD" id="64766"/>
<evidence type="ECO:0000313" key="5">
    <source>
        <dbReference type="EMBL" id="JAA46850.1"/>
    </source>
</evidence>
<dbReference type="GO" id="GO:0005634">
    <property type="term" value="C:nucleus"/>
    <property type="evidence" value="ECO:0007669"/>
    <property type="project" value="UniProtKB-SubCell"/>
</dbReference>
<feature type="region of interest" description="Disordered" evidence="4">
    <location>
        <begin position="1"/>
        <end position="97"/>
    </location>
</feature>
<evidence type="ECO:0000256" key="4">
    <source>
        <dbReference type="SAM" id="MobiDB-lite"/>
    </source>
</evidence>
<feature type="compositionally biased region" description="Polar residues" evidence="4">
    <location>
        <begin position="203"/>
        <end position="226"/>
    </location>
</feature>
<dbReference type="RefSeq" id="XP_024410300.1">
    <property type="nucleotide sequence ID" value="XM_024554532.4"/>
</dbReference>
<dbReference type="KEGG" id="dro:112299329"/>
<feature type="compositionally biased region" description="Polar residues" evidence="4">
    <location>
        <begin position="180"/>
        <end position="192"/>
    </location>
</feature>
<dbReference type="RefSeq" id="XP_053776796.1">
    <property type="nucleotide sequence ID" value="XM_053920821.2"/>
</dbReference>
<dbReference type="AlphaFoldDB" id="K9IIY3"/>
<dbReference type="RefSeq" id="XP_053776798.1">
    <property type="nucleotide sequence ID" value="XM_053920823.2"/>
</dbReference>
<dbReference type="PANTHER" id="PTHR14455:SF0">
    <property type="entry name" value="S100P-BINDING PROTEIN"/>
    <property type="match status" value="1"/>
</dbReference>
<dbReference type="OrthoDB" id="8945510at2759"/>
<dbReference type="RefSeq" id="XP_053776797.1">
    <property type="nucleotide sequence ID" value="XM_053920822.2"/>
</dbReference>
<name>K9IIY3_DESRO</name>
<feature type="compositionally biased region" description="Polar residues" evidence="4">
    <location>
        <begin position="82"/>
        <end position="92"/>
    </location>
</feature>
<protein>
    <recommendedName>
        <fullName evidence="2">S100P-binding protein</fullName>
    </recommendedName>
</protein>
<evidence type="ECO:0000256" key="1">
    <source>
        <dbReference type="ARBA" id="ARBA00004123"/>
    </source>
</evidence>
<evidence type="ECO:0000256" key="3">
    <source>
        <dbReference type="ARBA" id="ARBA00023242"/>
    </source>
</evidence>
<dbReference type="PANTHER" id="PTHR14455">
    <property type="entry name" value="ASKOPOS"/>
    <property type="match status" value="1"/>
</dbReference>
<comment type="subcellular location">
    <subcellularLocation>
        <location evidence="1">Nucleus</location>
    </subcellularLocation>
</comment>
<reference evidence="5" key="1">
    <citation type="submission" date="2012-11" db="EMBL/GenBank/DDBJ databases">
        <title>The Vampirome: Transcriptome and Proteome Analysis of the Submandibular and Accessory Glands of the Vampire Bat and Vector of Human Rabies, Desmodus rotundus.</title>
        <authorList>
            <person name="Francischetti I.M.B."/>
            <person name="Assumpcao T.C.F."/>
            <person name="Ma D."/>
            <person name="Vicente E.C."/>
            <person name="Ribeiro J.M.C."/>
        </authorList>
    </citation>
    <scope>NUCLEOTIDE SEQUENCE</scope>
    <source>
        <tissue evidence="5">Salivary gland</tissue>
    </source>
</reference>
<keyword evidence="3" id="KW-0539">Nucleus</keyword>
<feature type="compositionally biased region" description="Polar residues" evidence="4">
    <location>
        <begin position="132"/>
        <end position="141"/>
    </location>
</feature>
<dbReference type="EMBL" id="GABZ01006675">
    <property type="protein sequence ID" value="JAA46850.1"/>
    <property type="molecule type" value="mRNA"/>
</dbReference>
<dbReference type="RefSeq" id="XP_053776794.1">
    <property type="nucleotide sequence ID" value="XM_053920819.2"/>
</dbReference>